<evidence type="ECO:0000313" key="3">
    <source>
        <dbReference type="Proteomes" id="UP001165367"/>
    </source>
</evidence>
<feature type="region of interest" description="Disordered" evidence="1">
    <location>
        <begin position="33"/>
        <end position="52"/>
    </location>
</feature>
<dbReference type="EMBL" id="JAKLTR010000015">
    <property type="protein sequence ID" value="MCG2616767.1"/>
    <property type="molecule type" value="Genomic_DNA"/>
</dbReference>
<evidence type="ECO:0000256" key="1">
    <source>
        <dbReference type="SAM" id="MobiDB-lite"/>
    </source>
</evidence>
<dbReference type="Proteomes" id="UP001165367">
    <property type="component" value="Unassembled WGS sequence"/>
</dbReference>
<protein>
    <submittedName>
        <fullName evidence="2">Uncharacterized protein</fullName>
    </submittedName>
</protein>
<organism evidence="2 3">
    <name type="scientific">Terrimonas ginsenosidimutans</name>
    <dbReference type="NCBI Taxonomy" id="2908004"/>
    <lineage>
        <taxon>Bacteria</taxon>
        <taxon>Pseudomonadati</taxon>
        <taxon>Bacteroidota</taxon>
        <taxon>Chitinophagia</taxon>
        <taxon>Chitinophagales</taxon>
        <taxon>Chitinophagaceae</taxon>
        <taxon>Terrimonas</taxon>
    </lineage>
</organism>
<sequence>MRLRGVIKSIVSTGIALGHFFCFSFQPLATTSHQEGRRARQGGNIQNLEIKI</sequence>
<name>A0ABS9KWN8_9BACT</name>
<evidence type="ECO:0000313" key="2">
    <source>
        <dbReference type="EMBL" id="MCG2616767.1"/>
    </source>
</evidence>
<accession>A0ABS9KWN8</accession>
<reference evidence="2" key="1">
    <citation type="submission" date="2022-01" db="EMBL/GenBank/DDBJ databases">
        <authorList>
            <person name="Jo J.-H."/>
            <person name="Im W.-T."/>
        </authorList>
    </citation>
    <scope>NUCLEOTIDE SEQUENCE</scope>
    <source>
        <strain evidence="2">NA20</strain>
    </source>
</reference>
<feature type="compositionally biased region" description="Polar residues" evidence="1">
    <location>
        <begin position="43"/>
        <end position="52"/>
    </location>
</feature>
<gene>
    <name evidence="2" type="ORF">LZZ85_20880</name>
</gene>
<dbReference type="RefSeq" id="WP_237875304.1">
    <property type="nucleotide sequence ID" value="NZ_JAKLTR010000015.1"/>
</dbReference>
<comment type="caution">
    <text evidence="2">The sequence shown here is derived from an EMBL/GenBank/DDBJ whole genome shotgun (WGS) entry which is preliminary data.</text>
</comment>
<keyword evidence="3" id="KW-1185">Reference proteome</keyword>
<proteinExistence type="predicted"/>